<dbReference type="InterPro" id="IPR036291">
    <property type="entry name" value="NAD(P)-bd_dom_sf"/>
</dbReference>
<dbReference type="InterPro" id="IPR001509">
    <property type="entry name" value="Epimerase_deHydtase"/>
</dbReference>
<dbReference type="Gene3D" id="3.40.50.720">
    <property type="entry name" value="NAD(P)-binding Rossmann-like Domain"/>
    <property type="match status" value="1"/>
</dbReference>
<evidence type="ECO:0000313" key="2">
    <source>
        <dbReference type="EMBL" id="MBC9812207.1"/>
    </source>
</evidence>
<feature type="domain" description="NAD-dependent epimerase/dehydratase" evidence="1">
    <location>
        <begin position="2"/>
        <end position="231"/>
    </location>
</feature>
<keyword evidence="3" id="KW-1185">Reference proteome</keyword>
<dbReference type="GO" id="GO:0004029">
    <property type="term" value="F:aldehyde dehydrogenase (NAD+) activity"/>
    <property type="evidence" value="ECO:0007669"/>
    <property type="project" value="TreeGrafter"/>
</dbReference>
<dbReference type="AlphaFoldDB" id="A0A8J6PC62"/>
<dbReference type="Pfam" id="PF01370">
    <property type="entry name" value="Epimerase"/>
    <property type="match status" value="1"/>
</dbReference>
<sequence length="335" mass="37777">MILVTGGTGLLGSHLLYRLTENGHSVRALYRDRSKISGVQQLFDYYSDGQPHRFPSIEWIEGDILDLVSLEDALKGIETVYHCAAKVSFRKRDFKQLIHINRLGTANMVNMSLKAGVKKFGYVSSTAAIGGQENQLVKESNKWVLSDHTSGYAISKYNAEREVWRGCEEGMDVIIINPCVIFGAGDLNESSLTIFKTVKNGLKFYSPGSNAFVDARDVAFCFVQLMESSTANERFMCIGHNMKFEDSIKIIAKELNVKQPSVCPPKWLAYTIGRLNEFFYRIAGRGSAITVESARSAYSNMTYSNEKIQNELNHSFYPFEETVKNVVDFYRNTVR</sequence>
<evidence type="ECO:0000313" key="3">
    <source>
        <dbReference type="Proteomes" id="UP000652681"/>
    </source>
</evidence>
<name>A0A8J6PC62_9FLAO</name>
<dbReference type="PANTHER" id="PTHR48079:SF6">
    <property type="entry name" value="NAD(P)-BINDING DOMAIN-CONTAINING PROTEIN-RELATED"/>
    <property type="match status" value="1"/>
</dbReference>
<dbReference type="InterPro" id="IPR051783">
    <property type="entry name" value="NAD(P)-dependent_oxidoreduct"/>
</dbReference>
<organism evidence="2 3">
    <name type="scientific">Taishania pollutisoli</name>
    <dbReference type="NCBI Taxonomy" id="2766479"/>
    <lineage>
        <taxon>Bacteria</taxon>
        <taxon>Pseudomonadati</taxon>
        <taxon>Bacteroidota</taxon>
        <taxon>Flavobacteriia</taxon>
        <taxon>Flavobacteriales</taxon>
        <taxon>Crocinitomicaceae</taxon>
        <taxon>Taishania</taxon>
    </lineage>
</organism>
<accession>A0A8J6PC62</accession>
<evidence type="ECO:0000259" key="1">
    <source>
        <dbReference type="Pfam" id="PF01370"/>
    </source>
</evidence>
<dbReference type="GO" id="GO:0005737">
    <property type="term" value="C:cytoplasm"/>
    <property type="evidence" value="ECO:0007669"/>
    <property type="project" value="TreeGrafter"/>
</dbReference>
<reference evidence="2" key="1">
    <citation type="submission" date="2020-09" db="EMBL/GenBank/DDBJ databases">
        <title>Taishania pollutisoli gen. nov., sp. nov., Isolated from Tetrabromobisphenol A-Contaminated Soil.</title>
        <authorList>
            <person name="Chen Q."/>
        </authorList>
    </citation>
    <scope>NUCLEOTIDE SEQUENCE</scope>
    <source>
        <strain evidence="2">CZZ-1</strain>
    </source>
</reference>
<protein>
    <submittedName>
        <fullName evidence="2">NAD-dependent epimerase/dehydratase family protein</fullName>
    </submittedName>
</protein>
<dbReference type="Proteomes" id="UP000652681">
    <property type="component" value="Unassembled WGS sequence"/>
</dbReference>
<dbReference type="SUPFAM" id="SSF51735">
    <property type="entry name" value="NAD(P)-binding Rossmann-fold domains"/>
    <property type="match status" value="1"/>
</dbReference>
<gene>
    <name evidence="2" type="ORF">H9Y05_06910</name>
</gene>
<dbReference type="RefSeq" id="WP_216713875.1">
    <property type="nucleotide sequence ID" value="NZ_JACVEL010000003.1"/>
</dbReference>
<dbReference type="PANTHER" id="PTHR48079">
    <property type="entry name" value="PROTEIN YEEZ"/>
    <property type="match status" value="1"/>
</dbReference>
<dbReference type="EMBL" id="JACVEL010000003">
    <property type="protein sequence ID" value="MBC9812207.1"/>
    <property type="molecule type" value="Genomic_DNA"/>
</dbReference>
<comment type="caution">
    <text evidence="2">The sequence shown here is derived from an EMBL/GenBank/DDBJ whole genome shotgun (WGS) entry which is preliminary data.</text>
</comment>
<proteinExistence type="predicted"/>